<dbReference type="Pfam" id="PF07690">
    <property type="entry name" value="MFS_1"/>
    <property type="match status" value="1"/>
</dbReference>
<name>A0ABY4D4X3_9BACT</name>
<feature type="transmembrane region" description="Helical" evidence="8">
    <location>
        <begin position="308"/>
        <end position="329"/>
    </location>
</feature>
<dbReference type="InterPro" id="IPR005964">
    <property type="entry name" value="Glc/Gal_transptr_bac"/>
</dbReference>
<evidence type="ECO:0000313" key="10">
    <source>
        <dbReference type="Proteomes" id="UP000831113"/>
    </source>
</evidence>
<evidence type="ECO:0000256" key="6">
    <source>
        <dbReference type="ARBA" id="ARBA00022989"/>
    </source>
</evidence>
<evidence type="ECO:0000256" key="2">
    <source>
        <dbReference type="ARBA" id="ARBA00004429"/>
    </source>
</evidence>
<dbReference type="NCBIfam" id="TIGR01272">
    <property type="entry name" value="gluP"/>
    <property type="match status" value="1"/>
</dbReference>
<dbReference type="CDD" id="cd17394">
    <property type="entry name" value="MFS_FucP_like"/>
    <property type="match status" value="1"/>
</dbReference>
<keyword evidence="9" id="KW-0614">Plasmid</keyword>
<feature type="transmembrane region" description="Helical" evidence="8">
    <location>
        <begin position="48"/>
        <end position="69"/>
    </location>
</feature>
<protein>
    <submittedName>
        <fullName evidence="9">Sugar MFS transporter</fullName>
    </submittedName>
</protein>
<feature type="transmembrane region" description="Helical" evidence="8">
    <location>
        <begin position="76"/>
        <end position="95"/>
    </location>
</feature>
<evidence type="ECO:0000256" key="3">
    <source>
        <dbReference type="ARBA" id="ARBA00009120"/>
    </source>
</evidence>
<evidence type="ECO:0000256" key="8">
    <source>
        <dbReference type="SAM" id="Phobius"/>
    </source>
</evidence>
<dbReference type="InterPro" id="IPR050375">
    <property type="entry name" value="MFS_TsgA-like"/>
</dbReference>
<keyword evidence="4" id="KW-1003">Cell membrane</keyword>
<proteinExistence type="inferred from homology"/>
<dbReference type="Gene3D" id="1.20.1250.20">
    <property type="entry name" value="MFS general substrate transporter like domains"/>
    <property type="match status" value="2"/>
</dbReference>
<reference evidence="9 10" key="1">
    <citation type="submission" date="2022-03" db="EMBL/GenBank/DDBJ databases">
        <title>Hymenobactersp. isolated from the air.</title>
        <authorList>
            <person name="Won M."/>
            <person name="Kwon S.-W."/>
        </authorList>
    </citation>
    <scope>NUCLEOTIDE SEQUENCE [LARGE SCALE GENOMIC DNA]</scope>
    <source>
        <strain evidence="9 10">KACC 21982</strain>
        <plasmid evidence="9 10">unnamed3</plasmid>
    </source>
</reference>
<evidence type="ECO:0000256" key="4">
    <source>
        <dbReference type="ARBA" id="ARBA00022475"/>
    </source>
</evidence>
<evidence type="ECO:0000256" key="1">
    <source>
        <dbReference type="ARBA" id="ARBA00003321"/>
    </source>
</evidence>
<comment type="similarity">
    <text evidence="3">Belongs to the major facilitator superfamily. FHS transporter (TC 2.A.1.7) family.</text>
</comment>
<keyword evidence="7 8" id="KW-0472">Membrane</keyword>
<feature type="transmembrane region" description="Helical" evidence="8">
    <location>
        <begin position="242"/>
        <end position="260"/>
    </location>
</feature>
<organism evidence="9 10">
    <name type="scientific">Hymenobacter tibetensis</name>
    <dbReference type="NCBI Taxonomy" id="497967"/>
    <lineage>
        <taxon>Bacteria</taxon>
        <taxon>Pseudomonadati</taxon>
        <taxon>Bacteroidota</taxon>
        <taxon>Cytophagia</taxon>
        <taxon>Cytophagales</taxon>
        <taxon>Hymenobacteraceae</taxon>
        <taxon>Hymenobacter</taxon>
    </lineage>
</organism>
<dbReference type="EMBL" id="CP094672">
    <property type="protein sequence ID" value="UOG77510.1"/>
    <property type="molecule type" value="Genomic_DNA"/>
</dbReference>
<feature type="transmembrane region" description="Helical" evidence="8">
    <location>
        <begin position="366"/>
        <end position="383"/>
    </location>
</feature>
<comment type="subcellular location">
    <subcellularLocation>
        <location evidence="2">Cell inner membrane</location>
        <topology evidence="2">Multi-pass membrane protein</topology>
    </subcellularLocation>
</comment>
<evidence type="ECO:0000256" key="5">
    <source>
        <dbReference type="ARBA" id="ARBA00022692"/>
    </source>
</evidence>
<dbReference type="RefSeq" id="WP_243803357.1">
    <property type="nucleotide sequence ID" value="NZ_CP094672.1"/>
</dbReference>
<comment type="function">
    <text evidence="1">Intake of glucose and galactose.</text>
</comment>
<keyword evidence="6 8" id="KW-1133">Transmembrane helix</keyword>
<dbReference type="InterPro" id="IPR036259">
    <property type="entry name" value="MFS_trans_sf"/>
</dbReference>
<dbReference type="SUPFAM" id="SSF103473">
    <property type="entry name" value="MFS general substrate transporter"/>
    <property type="match status" value="1"/>
</dbReference>
<keyword evidence="5 8" id="KW-0812">Transmembrane</keyword>
<feature type="transmembrane region" description="Helical" evidence="8">
    <location>
        <begin position="101"/>
        <end position="118"/>
    </location>
</feature>
<dbReference type="PANTHER" id="PTHR43702:SF12">
    <property type="entry name" value="N-ACETYL GLUCOSAMINE TRANSPORTER NAGP"/>
    <property type="match status" value="1"/>
</dbReference>
<evidence type="ECO:0000313" key="9">
    <source>
        <dbReference type="EMBL" id="UOG77510.1"/>
    </source>
</evidence>
<feature type="transmembrane region" description="Helical" evidence="8">
    <location>
        <begin position="280"/>
        <end position="299"/>
    </location>
</feature>
<feature type="transmembrane region" description="Helical" evidence="8">
    <location>
        <begin position="335"/>
        <end position="354"/>
    </location>
</feature>
<feature type="transmembrane region" description="Helical" evidence="8">
    <location>
        <begin position="389"/>
        <end position="410"/>
    </location>
</feature>
<feature type="transmembrane region" description="Helical" evidence="8">
    <location>
        <begin position="12"/>
        <end position="36"/>
    </location>
</feature>
<sequence>MKNARVPVVPPLVVIGALFFIFGFITWLNGTLIPFLKIACDLTYSQALLVTFAFYIAYVFLAIPSSLILQKTGFKNGMALGLVVMAGGALLFVPAAQARSFALFLIGLFIQGAGLALLQTASNPYASILGPIESAAQRISILGICNKIAGALSPVVIGAVVLKGASELENQLARAISPAAKAVLLQQLADRVIVPYVLMAGALVVLALLIKVSGLPEIATQPTPVTINAPEQARSVWQFPHLLFGIGAIFCCVGIEVIAGDTIIQYGRSQGISLDIARNFTSLTLIAMLVGYCVGIWAIPRYVNQQSALSICAVVGVVGTVGVLLTQGYTSVLCVALLGVANSLMWPAIFPLGIKGLGSFTERGSALLIMGIGGGAVLPYIYGQLSEVIGLQHAYILLLPCYAYVLFFALKGHAIQVKKPVQQAVPTI</sequence>
<feature type="transmembrane region" description="Helical" evidence="8">
    <location>
        <begin position="193"/>
        <end position="210"/>
    </location>
</feature>
<geneLocation type="plasmid" evidence="9 10">
    <name>unnamed3</name>
</geneLocation>
<dbReference type="InterPro" id="IPR011701">
    <property type="entry name" value="MFS"/>
</dbReference>
<feature type="transmembrane region" description="Helical" evidence="8">
    <location>
        <begin position="139"/>
        <end position="162"/>
    </location>
</feature>
<dbReference type="Proteomes" id="UP000831113">
    <property type="component" value="Plasmid unnamed3"/>
</dbReference>
<dbReference type="PANTHER" id="PTHR43702">
    <property type="entry name" value="L-FUCOSE-PROTON SYMPORTER"/>
    <property type="match status" value="1"/>
</dbReference>
<keyword evidence="10" id="KW-1185">Reference proteome</keyword>
<gene>
    <name evidence="9" type="ORF">MTX78_24075</name>
</gene>
<accession>A0ABY4D4X3</accession>
<evidence type="ECO:0000256" key="7">
    <source>
        <dbReference type="ARBA" id="ARBA00023136"/>
    </source>
</evidence>